<gene>
    <name evidence="10" type="ORF">CWC39_07045</name>
</gene>
<protein>
    <recommendedName>
        <fullName evidence="9">Lycopene cyclase domain-containing protein</fullName>
    </recommendedName>
</protein>
<dbReference type="Pfam" id="PF18916">
    <property type="entry name" value="Lycopene_cyc"/>
    <property type="match status" value="1"/>
</dbReference>
<dbReference type="GO" id="GO:0045436">
    <property type="term" value="F:lycopene beta cyclase activity"/>
    <property type="evidence" value="ECO:0007669"/>
    <property type="project" value="UniProtKB-ARBA"/>
</dbReference>
<feature type="transmembrane region" description="Helical" evidence="8">
    <location>
        <begin position="39"/>
        <end position="66"/>
    </location>
</feature>
<keyword evidence="4" id="KW-0125">Carotenoid biosynthesis</keyword>
<dbReference type="InterPro" id="IPR017825">
    <property type="entry name" value="Lycopene_cyclase_dom"/>
</dbReference>
<comment type="pathway">
    <text evidence="2">Carotenoid biosynthesis.</text>
</comment>
<feature type="domain" description="Lycopene cyclase" evidence="9">
    <location>
        <begin position="36"/>
        <end position="99"/>
    </location>
</feature>
<dbReference type="GO" id="GO:0016872">
    <property type="term" value="F:intramolecular lyase activity"/>
    <property type="evidence" value="ECO:0007669"/>
    <property type="project" value="InterPro"/>
</dbReference>
<comment type="subcellular location">
    <subcellularLocation>
        <location evidence="1">Membrane</location>
        <topology evidence="1">Multi-pass membrane protein</topology>
    </subcellularLocation>
</comment>
<dbReference type="NCBIfam" id="TIGR03462">
    <property type="entry name" value="CarR_dom_SF"/>
    <property type="match status" value="1"/>
</dbReference>
<organism evidence="10 11">
    <name type="scientific">Corynebacterium heidelbergense</name>
    <dbReference type="NCBI Taxonomy" id="2055947"/>
    <lineage>
        <taxon>Bacteria</taxon>
        <taxon>Bacillati</taxon>
        <taxon>Actinomycetota</taxon>
        <taxon>Actinomycetes</taxon>
        <taxon>Mycobacteriales</taxon>
        <taxon>Corynebacteriaceae</taxon>
        <taxon>Corynebacterium</taxon>
    </lineage>
</organism>
<dbReference type="GO" id="GO:0016020">
    <property type="term" value="C:membrane"/>
    <property type="evidence" value="ECO:0007669"/>
    <property type="project" value="UniProtKB-SubCell"/>
</dbReference>
<dbReference type="GO" id="GO:0016117">
    <property type="term" value="P:carotenoid biosynthetic process"/>
    <property type="evidence" value="ECO:0007669"/>
    <property type="project" value="UniProtKB-KW"/>
</dbReference>
<comment type="caution">
    <text evidence="10">The sequence shown here is derived from an EMBL/GenBank/DDBJ whole genome shotgun (WGS) entry which is preliminary data.</text>
</comment>
<dbReference type="OrthoDB" id="4411839at2"/>
<evidence type="ECO:0000256" key="6">
    <source>
        <dbReference type="ARBA" id="ARBA00023136"/>
    </source>
</evidence>
<dbReference type="AlphaFoldDB" id="A0A364VAS2"/>
<evidence type="ECO:0000256" key="5">
    <source>
        <dbReference type="ARBA" id="ARBA00022989"/>
    </source>
</evidence>
<sequence>MPEYVLLAGAVLVASGMIFCVSTGMSAARHGHQEWSRRVRAAAVGAAVLLVITAVFDNIMIGVGFVTYREEALAGLRLGYVPVEDFSYSIAAALLAAAMLPTRRA</sequence>
<keyword evidence="5 8" id="KW-1133">Transmembrane helix</keyword>
<evidence type="ECO:0000256" key="2">
    <source>
        <dbReference type="ARBA" id="ARBA00004829"/>
    </source>
</evidence>
<dbReference type="EMBL" id="PHQP01000051">
    <property type="protein sequence ID" value="RAV33708.1"/>
    <property type="molecule type" value="Genomic_DNA"/>
</dbReference>
<keyword evidence="6 8" id="KW-0472">Membrane</keyword>
<dbReference type="RefSeq" id="WP_112769792.1">
    <property type="nucleotide sequence ID" value="NZ_CP063191.1"/>
</dbReference>
<evidence type="ECO:0000313" key="11">
    <source>
        <dbReference type="Proteomes" id="UP000251047"/>
    </source>
</evidence>
<feature type="transmembrane region" description="Helical" evidence="8">
    <location>
        <begin position="86"/>
        <end position="102"/>
    </location>
</feature>
<keyword evidence="3 8" id="KW-0812">Transmembrane</keyword>
<accession>A0A364VAS2</accession>
<dbReference type="Proteomes" id="UP000251047">
    <property type="component" value="Unassembled WGS sequence"/>
</dbReference>
<evidence type="ECO:0000313" key="10">
    <source>
        <dbReference type="EMBL" id="RAV33708.1"/>
    </source>
</evidence>
<reference evidence="10 11" key="1">
    <citation type="journal article" date="2018" name="Syst. Appl. Microbiol.">
        <title>Corynebacterium heidelbergense sp. nov., isolated from the preen glands of Egyptian geese (Alopochen aegyptiacus).</title>
        <authorList>
            <person name="Braun M.S."/>
            <person name="Wang E."/>
            <person name="Zimmermann S."/>
            <person name="Wink M."/>
        </authorList>
    </citation>
    <scope>NUCLEOTIDE SEQUENCE [LARGE SCALE GENOMIC DNA]</scope>
    <source>
        <strain evidence="10 11">DSM 104638</strain>
    </source>
</reference>
<keyword evidence="7" id="KW-0413">Isomerase</keyword>
<feature type="transmembrane region" description="Helical" evidence="8">
    <location>
        <begin position="6"/>
        <end position="27"/>
    </location>
</feature>
<evidence type="ECO:0000256" key="1">
    <source>
        <dbReference type="ARBA" id="ARBA00004141"/>
    </source>
</evidence>
<evidence type="ECO:0000256" key="7">
    <source>
        <dbReference type="ARBA" id="ARBA00023235"/>
    </source>
</evidence>
<evidence type="ECO:0000256" key="4">
    <source>
        <dbReference type="ARBA" id="ARBA00022746"/>
    </source>
</evidence>
<evidence type="ECO:0000256" key="8">
    <source>
        <dbReference type="SAM" id="Phobius"/>
    </source>
</evidence>
<proteinExistence type="predicted"/>
<evidence type="ECO:0000256" key="3">
    <source>
        <dbReference type="ARBA" id="ARBA00022692"/>
    </source>
</evidence>
<evidence type="ECO:0000259" key="9">
    <source>
        <dbReference type="Pfam" id="PF18916"/>
    </source>
</evidence>
<name>A0A364VAS2_9CORY</name>